<dbReference type="PROSITE" id="PS00122">
    <property type="entry name" value="CARBOXYLESTERASE_B_1"/>
    <property type="match status" value="1"/>
</dbReference>
<dbReference type="InterPro" id="IPR002018">
    <property type="entry name" value="CarbesteraseB"/>
</dbReference>
<dbReference type="SUPFAM" id="SSF53474">
    <property type="entry name" value="alpha/beta-Hydrolases"/>
    <property type="match status" value="1"/>
</dbReference>
<evidence type="ECO:0000256" key="2">
    <source>
        <dbReference type="ARBA" id="ARBA00022801"/>
    </source>
</evidence>
<gene>
    <name evidence="5" type="ORF">G1H19_07520</name>
</gene>
<evidence type="ECO:0000313" key="6">
    <source>
        <dbReference type="Proteomes" id="UP000470470"/>
    </source>
</evidence>
<evidence type="ECO:0000256" key="3">
    <source>
        <dbReference type="RuleBase" id="RU361235"/>
    </source>
</evidence>
<evidence type="ECO:0000259" key="4">
    <source>
        <dbReference type="Pfam" id="PF00135"/>
    </source>
</evidence>
<dbReference type="InterPro" id="IPR019826">
    <property type="entry name" value="Carboxylesterase_B_AS"/>
</dbReference>
<dbReference type="PANTHER" id="PTHR11559">
    <property type="entry name" value="CARBOXYLESTERASE"/>
    <property type="match status" value="1"/>
</dbReference>
<comment type="caution">
    <text evidence="5">The sequence shown here is derived from an EMBL/GenBank/DDBJ whole genome shotgun (WGS) entry which is preliminary data.</text>
</comment>
<organism evidence="5 6">
    <name type="scientific">Goekera deserti</name>
    <dbReference type="NCBI Taxonomy" id="2497753"/>
    <lineage>
        <taxon>Bacteria</taxon>
        <taxon>Bacillati</taxon>
        <taxon>Actinomycetota</taxon>
        <taxon>Actinomycetes</taxon>
        <taxon>Geodermatophilales</taxon>
        <taxon>Geodermatophilaceae</taxon>
        <taxon>Goekera</taxon>
    </lineage>
</organism>
<dbReference type="PROSITE" id="PS51257">
    <property type="entry name" value="PROKAR_LIPOPROTEIN"/>
    <property type="match status" value="1"/>
</dbReference>
<keyword evidence="2 3" id="KW-0378">Hydrolase</keyword>
<dbReference type="Proteomes" id="UP000470470">
    <property type="component" value="Unassembled WGS sequence"/>
</dbReference>
<comment type="similarity">
    <text evidence="1 3">Belongs to the type-B carboxylesterase/lipase family.</text>
</comment>
<accession>A0A7K3WC01</accession>
<proteinExistence type="inferred from homology"/>
<evidence type="ECO:0000313" key="5">
    <source>
        <dbReference type="EMBL" id="NEL53846.1"/>
    </source>
</evidence>
<dbReference type="GO" id="GO:0016787">
    <property type="term" value="F:hydrolase activity"/>
    <property type="evidence" value="ECO:0007669"/>
    <property type="project" value="UniProtKB-KW"/>
</dbReference>
<evidence type="ECO:0000256" key="1">
    <source>
        <dbReference type="ARBA" id="ARBA00005964"/>
    </source>
</evidence>
<name>A0A7K3WC01_9ACTN</name>
<dbReference type="EC" id="3.1.1.-" evidence="3"/>
<feature type="domain" description="Carboxylesterase type B" evidence="4">
    <location>
        <begin position="80"/>
        <end position="535"/>
    </location>
</feature>
<keyword evidence="6" id="KW-1185">Reference proteome</keyword>
<dbReference type="EMBL" id="JAAGWK010000010">
    <property type="protein sequence ID" value="NEL53846.1"/>
    <property type="molecule type" value="Genomic_DNA"/>
</dbReference>
<dbReference type="Gene3D" id="3.40.50.1820">
    <property type="entry name" value="alpha/beta hydrolase"/>
    <property type="match status" value="1"/>
</dbReference>
<dbReference type="AlphaFoldDB" id="A0A7K3WC01"/>
<reference evidence="5 6" key="1">
    <citation type="submission" date="2020-02" db="EMBL/GenBank/DDBJ databases">
        <title>The whole genome sequence of CPCC 205119.</title>
        <authorList>
            <person name="Jiang Z."/>
        </authorList>
    </citation>
    <scope>NUCLEOTIDE SEQUENCE [LARGE SCALE GENOMIC DNA]</scope>
    <source>
        <strain evidence="5 6">CPCC 205119</strain>
    </source>
</reference>
<dbReference type="InterPro" id="IPR029058">
    <property type="entry name" value="AB_hydrolase_fold"/>
</dbReference>
<dbReference type="Pfam" id="PF00135">
    <property type="entry name" value="COesterase"/>
    <property type="match status" value="1"/>
</dbReference>
<protein>
    <recommendedName>
        <fullName evidence="3">Carboxylic ester hydrolase</fullName>
        <ecNumber evidence="3">3.1.1.-</ecNumber>
    </recommendedName>
</protein>
<dbReference type="InterPro" id="IPR050309">
    <property type="entry name" value="Type-B_Carboxylest/Lipase"/>
</dbReference>
<sequence length="573" mass="59685">MRCSVVRARGAGSGYGSGPLALSIGCRQEHTNLATDSRVAWCCARSGCLVCHGRRPGCPWFAAPRGRRPLGAVHDATVQTEVRTTAGRVRGVVRGPATVFLGIPYAAPPFGDRRFAAPEPVEPWEGLRDCVEFGPTALKPPYPAPIAALLPEPVVPGEEVLNLNVWTPDPGAAGLPVLVWVHGGAFANGSGAVPQYDGTAFARDGVVTVTINYRLGVDGFLYFGDGGPENRGLLDQVAALEWVRDNIAAFGGDPAQVTVAGESAGGMSVLSLMSMPRAAGLFSRAVAQSGSGHIALTPGTATAVADALAEQLGVPRTRAGLAGVPTAELVAAQAALARQIQSQPDPARWAELTLNTMAFEPTVDGDVLPGLPVHGLQQGAATDVDLLIGTNTDEMALFIVPPGLVDLVDEGLLGMLSGGYGVAPEALQVYRDAQPSASPGQLLIAVGTDWMFRIPSLRVAEARAQAAGRTHVYEFAWPSPQFGGQIGACHALEIGFAFDTLGAEGGAPLAGDAPPQQLADVVHRAWVDFVTTGDPGWPVYDLDTRPVQVFGTPSAVVPDPHGDTRRVWEGLRS</sequence>